<protein>
    <recommendedName>
        <fullName evidence="8">SREBP regulating gene protein</fullName>
    </recommendedName>
</protein>
<comment type="similarity">
    <text evidence="7">Belongs to the SPRING family.</text>
</comment>
<dbReference type="GO" id="GO:2000640">
    <property type="term" value="P:positive regulation of SREBP signaling pathway"/>
    <property type="evidence" value="ECO:0007669"/>
    <property type="project" value="InterPro"/>
</dbReference>
<keyword evidence="5" id="KW-0472">Membrane</keyword>
<evidence type="ECO:0000256" key="3">
    <source>
        <dbReference type="ARBA" id="ARBA00022989"/>
    </source>
</evidence>
<evidence type="ECO:0000256" key="6">
    <source>
        <dbReference type="ARBA" id="ARBA00023180"/>
    </source>
</evidence>
<organism evidence="10 11">
    <name type="scientific">Salix udensis</name>
    <dbReference type="NCBI Taxonomy" id="889485"/>
    <lineage>
        <taxon>Eukaryota</taxon>
        <taxon>Viridiplantae</taxon>
        <taxon>Streptophyta</taxon>
        <taxon>Embryophyta</taxon>
        <taxon>Tracheophyta</taxon>
        <taxon>Spermatophyta</taxon>
        <taxon>Magnoliopsida</taxon>
        <taxon>eudicotyledons</taxon>
        <taxon>Gunneridae</taxon>
        <taxon>Pentapetalae</taxon>
        <taxon>rosids</taxon>
        <taxon>fabids</taxon>
        <taxon>Malpighiales</taxon>
        <taxon>Salicaceae</taxon>
        <taxon>Saliceae</taxon>
        <taxon>Salix</taxon>
    </lineage>
</organism>
<proteinExistence type="inferred from homology"/>
<name>A0AAD6KFG4_9ROSI</name>
<dbReference type="EMBL" id="JAPFFJ010000007">
    <property type="protein sequence ID" value="KAJ6422462.1"/>
    <property type="molecule type" value="Genomic_DNA"/>
</dbReference>
<sequence>MTKYHFSIQLLILFQLSSIISAIRKDIGFQQIRSCRNTVQGRYLLSDDNGHVCDALSVDPQSRCCPENGSRFSWDATLFHSVATPMNFVFRAASILPGHKRHKFLGSRYPSLQLQ</sequence>
<evidence type="ECO:0000256" key="7">
    <source>
        <dbReference type="ARBA" id="ARBA00023461"/>
    </source>
</evidence>
<keyword evidence="3" id="KW-1133">Transmembrane helix</keyword>
<evidence type="ECO:0000256" key="5">
    <source>
        <dbReference type="ARBA" id="ARBA00023136"/>
    </source>
</evidence>
<feature type="signal peptide" evidence="9">
    <location>
        <begin position="1"/>
        <end position="22"/>
    </location>
</feature>
<evidence type="ECO:0000256" key="9">
    <source>
        <dbReference type="SAM" id="SignalP"/>
    </source>
</evidence>
<keyword evidence="11" id="KW-1185">Reference proteome</keyword>
<dbReference type="Pfam" id="PF10218">
    <property type="entry name" value="SPRING1"/>
    <property type="match status" value="1"/>
</dbReference>
<reference evidence="10 11" key="1">
    <citation type="journal article" date="2023" name="Int. J. Mol. Sci.">
        <title>De Novo Assembly and Annotation of 11 Diverse Shrub Willow (Salix) Genomes Reveals Novel Gene Organization in Sex-Linked Regions.</title>
        <authorList>
            <person name="Hyden B."/>
            <person name="Feng K."/>
            <person name="Yates T.B."/>
            <person name="Jawdy S."/>
            <person name="Cereghino C."/>
            <person name="Smart L.B."/>
            <person name="Muchero W."/>
        </authorList>
    </citation>
    <scope>NUCLEOTIDE SEQUENCE [LARGE SCALE GENOMIC DNA]</scope>
    <source>
        <tissue evidence="10">Shoot tip</tissue>
    </source>
</reference>
<dbReference type="InterPro" id="IPR019352">
    <property type="entry name" value="SPRING1"/>
</dbReference>
<gene>
    <name evidence="10" type="ORF">OIU84_027427</name>
</gene>
<dbReference type="GO" id="GO:0000139">
    <property type="term" value="C:Golgi membrane"/>
    <property type="evidence" value="ECO:0007669"/>
    <property type="project" value="UniProtKB-SubCell"/>
</dbReference>
<evidence type="ECO:0000313" key="11">
    <source>
        <dbReference type="Proteomes" id="UP001162972"/>
    </source>
</evidence>
<keyword evidence="9" id="KW-0732">Signal</keyword>
<feature type="chain" id="PRO_5042220739" description="SREBP regulating gene protein" evidence="9">
    <location>
        <begin position="23"/>
        <end position="115"/>
    </location>
</feature>
<evidence type="ECO:0000256" key="1">
    <source>
        <dbReference type="ARBA" id="ARBA00004194"/>
    </source>
</evidence>
<dbReference type="AlphaFoldDB" id="A0AAD6KFG4"/>
<evidence type="ECO:0000256" key="8">
    <source>
        <dbReference type="ARBA" id="ARBA00023485"/>
    </source>
</evidence>
<accession>A0AAD6KFG4</accession>
<dbReference type="PANTHER" id="PTHR13481">
    <property type="entry name" value="SREBP REGULATING GENE PROTEIN"/>
    <property type="match status" value="1"/>
</dbReference>
<evidence type="ECO:0000313" key="10">
    <source>
        <dbReference type="EMBL" id="KAJ6422462.1"/>
    </source>
</evidence>
<evidence type="ECO:0000256" key="2">
    <source>
        <dbReference type="ARBA" id="ARBA00022692"/>
    </source>
</evidence>
<dbReference type="PANTHER" id="PTHR13481:SF0">
    <property type="entry name" value="SREBP REGULATING GENE PROTEIN"/>
    <property type="match status" value="1"/>
</dbReference>
<comment type="subcellular location">
    <subcellularLocation>
        <location evidence="1">Golgi apparatus membrane</location>
        <topology evidence="1">Single-pass membrane protein</topology>
    </subcellularLocation>
</comment>
<keyword evidence="2" id="KW-0812">Transmembrane</keyword>
<comment type="caution">
    <text evidence="10">The sequence shown here is derived from an EMBL/GenBank/DDBJ whole genome shotgun (WGS) entry which is preliminary data.</text>
</comment>
<evidence type="ECO:0000256" key="4">
    <source>
        <dbReference type="ARBA" id="ARBA00023034"/>
    </source>
</evidence>
<dbReference type="Proteomes" id="UP001162972">
    <property type="component" value="Chromosome 19"/>
</dbReference>
<keyword evidence="6" id="KW-0325">Glycoprotein</keyword>
<keyword evidence="4" id="KW-0333">Golgi apparatus</keyword>